<dbReference type="SUPFAM" id="SSF46785">
    <property type="entry name" value="Winged helix' DNA-binding domain"/>
    <property type="match status" value="1"/>
</dbReference>
<dbReference type="Pfam" id="PF03466">
    <property type="entry name" value="LysR_substrate"/>
    <property type="match status" value="1"/>
</dbReference>
<keyword evidence="2" id="KW-0805">Transcription regulation</keyword>
<evidence type="ECO:0000256" key="1">
    <source>
        <dbReference type="ARBA" id="ARBA00009437"/>
    </source>
</evidence>
<keyword evidence="3" id="KW-0238">DNA-binding</keyword>
<dbReference type="SUPFAM" id="SSF53850">
    <property type="entry name" value="Periplasmic binding protein-like II"/>
    <property type="match status" value="1"/>
</dbReference>
<dbReference type="InterPro" id="IPR058163">
    <property type="entry name" value="LysR-type_TF_proteobact-type"/>
</dbReference>
<dbReference type="RefSeq" id="WP_115302592.1">
    <property type="nucleotide sequence ID" value="NZ_CAAAHO010000001.1"/>
</dbReference>
<evidence type="ECO:0000256" key="4">
    <source>
        <dbReference type="ARBA" id="ARBA00023163"/>
    </source>
</evidence>
<organism evidence="6 7">
    <name type="scientific">Legionella beliardensis</name>
    <dbReference type="NCBI Taxonomy" id="91822"/>
    <lineage>
        <taxon>Bacteria</taxon>
        <taxon>Pseudomonadati</taxon>
        <taxon>Pseudomonadota</taxon>
        <taxon>Gammaproteobacteria</taxon>
        <taxon>Legionellales</taxon>
        <taxon>Legionellaceae</taxon>
        <taxon>Legionella</taxon>
    </lineage>
</organism>
<evidence type="ECO:0000313" key="6">
    <source>
        <dbReference type="EMBL" id="STX28881.1"/>
    </source>
</evidence>
<dbReference type="OrthoDB" id="9810065at2"/>
<name>A0A378I2F2_9GAMM</name>
<reference evidence="6 7" key="1">
    <citation type="submission" date="2018-06" db="EMBL/GenBank/DDBJ databases">
        <authorList>
            <consortium name="Pathogen Informatics"/>
            <person name="Doyle S."/>
        </authorList>
    </citation>
    <scope>NUCLEOTIDE SEQUENCE [LARGE SCALE GENOMIC DNA]</scope>
    <source>
        <strain evidence="6 7">NCTC13315</strain>
    </source>
</reference>
<dbReference type="InterPro" id="IPR005119">
    <property type="entry name" value="LysR_subst-bd"/>
</dbReference>
<dbReference type="InterPro" id="IPR036390">
    <property type="entry name" value="WH_DNA-bd_sf"/>
</dbReference>
<sequence>MISNAISFVAVVKAGSFSKAAAILGVSKSQLSRHVNQLEKSLGIQLLYRTTRSLSLTESGHSFFLRCHEIEENYMAAVDELKQEFTAIKGTLRITAPIAFGSEFLPKIIYQFSQMYPNIKIVLSLSSATENLVEKNFDLSFRIAAQLPDSSLKMRVLSTLDMVYVAAPSYLANIAHPTTIEDLKTLNCTSPTGQTTNVWPYYDEHNNLIKFIPNANFEVDGLRAQIQFLLLGTGIGRVPELFVRKELAQGTLIQLLPNLKQPPLFVYLLYPNRKHLPKKVASFLEFIKNSDLVL</sequence>
<accession>A0A378I2F2</accession>
<dbReference type="EMBL" id="UGNV01000001">
    <property type="protein sequence ID" value="STX28881.1"/>
    <property type="molecule type" value="Genomic_DNA"/>
</dbReference>
<dbReference type="PANTHER" id="PTHR30537:SF5">
    <property type="entry name" value="HTH-TYPE TRANSCRIPTIONAL ACTIVATOR TTDR-RELATED"/>
    <property type="match status" value="1"/>
</dbReference>
<evidence type="ECO:0000256" key="2">
    <source>
        <dbReference type="ARBA" id="ARBA00023015"/>
    </source>
</evidence>
<dbReference type="Pfam" id="PF00126">
    <property type="entry name" value="HTH_1"/>
    <property type="match status" value="1"/>
</dbReference>
<dbReference type="GO" id="GO:0006351">
    <property type="term" value="P:DNA-templated transcription"/>
    <property type="evidence" value="ECO:0007669"/>
    <property type="project" value="TreeGrafter"/>
</dbReference>
<dbReference type="GO" id="GO:0003700">
    <property type="term" value="F:DNA-binding transcription factor activity"/>
    <property type="evidence" value="ECO:0007669"/>
    <property type="project" value="InterPro"/>
</dbReference>
<dbReference type="GO" id="GO:0043565">
    <property type="term" value="F:sequence-specific DNA binding"/>
    <property type="evidence" value="ECO:0007669"/>
    <property type="project" value="TreeGrafter"/>
</dbReference>
<dbReference type="FunFam" id="1.10.10.10:FF:000001">
    <property type="entry name" value="LysR family transcriptional regulator"/>
    <property type="match status" value="1"/>
</dbReference>
<dbReference type="Gene3D" id="1.10.10.10">
    <property type="entry name" value="Winged helix-like DNA-binding domain superfamily/Winged helix DNA-binding domain"/>
    <property type="match status" value="1"/>
</dbReference>
<keyword evidence="7" id="KW-1185">Reference proteome</keyword>
<comment type="similarity">
    <text evidence="1">Belongs to the LysR transcriptional regulatory family.</text>
</comment>
<dbReference type="InterPro" id="IPR036388">
    <property type="entry name" value="WH-like_DNA-bd_sf"/>
</dbReference>
<dbReference type="PROSITE" id="PS50931">
    <property type="entry name" value="HTH_LYSR"/>
    <property type="match status" value="1"/>
</dbReference>
<keyword evidence="4" id="KW-0804">Transcription</keyword>
<dbReference type="AlphaFoldDB" id="A0A378I2F2"/>
<dbReference type="InterPro" id="IPR000847">
    <property type="entry name" value="LysR_HTH_N"/>
</dbReference>
<dbReference type="Gene3D" id="3.40.190.290">
    <property type="match status" value="1"/>
</dbReference>
<gene>
    <name evidence="6" type="primary">dmlR_2</name>
    <name evidence="6" type="ORF">NCTC13315_01415</name>
</gene>
<dbReference type="PANTHER" id="PTHR30537">
    <property type="entry name" value="HTH-TYPE TRANSCRIPTIONAL REGULATOR"/>
    <property type="match status" value="1"/>
</dbReference>
<proteinExistence type="inferred from homology"/>
<evidence type="ECO:0000313" key="7">
    <source>
        <dbReference type="Proteomes" id="UP000254968"/>
    </source>
</evidence>
<evidence type="ECO:0000259" key="5">
    <source>
        <dbReference type="PROSITE" id="PS50931"/>
    </source>
</evidence>
<dbReference type="Proteomes" id="UP000254968">
    <property type="component" value="Unassembled WGS sequence"/>
</dbReference>
<dbReference type="CDD" id="cd08422">
    <property type="entry name" value="PBP2_CrgA_like"/>
    <property type="match status" value="1"/>
</dbReference>
<feature type="domain" description="HTH lysR-type" evidence="5">
    <location>
        <begin position="1"/>
        <end position="57"/>
    </location>
</feature>
<evidence type="ECO:0000256" key="3">
    <source>
        <dbReference type="ARBA" id="ARBA00023125"/>
    </source>
</evidence>
<protein>
    <submittedName>
        <fullName evidence="6">LysR family transcriptional regulator</fullName>
    </submittedName>
</protein>